<keyword evidence="5" id="KW-0963">Cytoplasm</keyword>
<keyword evidence="3 5" id="KW-0653">Protein transport</keyword>
<dbReference type="OrthoDB" id="10061064at2759"/>
<keyword evidence="7" id="KW-1185">Reference proteome</keyword>
<accession>A0A642UJ61</accession>
<comment type="subcellular location">
    <subcellularLocation>
        <location evidence="5">Cytoplasm</location>
    </subcellularLocation>
    <subcellularLocation>
        <location evidence="5">Nucleus</location>
    </subcellularLocation>
</comment>
<evidence type="ECO:0000313" key="7">
    <source>
        <dbReference type="Proteomes" id="UP000449547"/>
    </source>
</evidence>
<comment type="function">
    <text evidence="5">Involved in ubiquitin-mediated protein degradation. Regulatory factor in the ubiquitin/proteasome pathway that controls the turnover of proteasome substrates. Targets proteasomes to the nucleus and facilitates the degradation of nuclear proteins.</text>
</comment>
<evidence type="ECO:0000256" key="1">
    <source>
        <dbReference type="ARBA" id="ARBA00006199"/>
    </source>
</evidence>
<name>A0A642UJ61_DIURU</name>
<dbReference type="Gene3D" id="1.20.58.1590">
    <property type="entry name" value="Tethering factor for nuclear proteasome Cut8/Sts1"/>
    <property type="match status" value="1"/>
</dbReference>
<dbReference type="Pfam" id="PF08559">
    <property type="entry name" value="Cut8"/>
    <property type="match status" value="1"/>
</dbReference>
<dbReference type="GO" id="GO:0005737">
    <property type="term" value="C:cytoplasm"/>
    <property type="evidence" value="ECO:0007669"/>
    <property type="project" value="UniProtKB-SubCell"/>
</dbReference>
<dbReference type="GeneID" id="54782656"/>
<gene>
    <name evidence="6" type="ORF">DIURU_004005</name>
</gene>
<reference evidence="6 7" key="1">
    <citation type="submission" date="2019-07" db="EMBL/GenBank/DDBJ databases">
        <title>Genome assembly of two rare yeast pathogens: Diutina rugosa and Trichomonascus ciferrii.</title>
        <authorList>
            <person name="Mixao V."/>
            <person name="Saus E."/>
            <person name="Hansen A."/>
            <person name="Lass-Flor C."/>
            <person name="Gabaldon T."/>
        </authorList>
    </citation>
    <scope>NUCLEOTIDE SEQUENCE [LARGE SCALE GENOMIC DNA]</scope>
    <source>
        <strain evidence="6 7">CBS 613</strain>
    </source>
</reference>
<keyword evidence="5" id="KW-0813">Transport</keyword>
<evidence type="ECO:0000256" key="2">
    <source>
        <dbReference type="ARBA" id="ARBA00016204"/>
    </source>
</evidence>
<evidence type="ECO:0000256" key="4">
    <source>
        <dbReference type="ARBA" id="ARBA00023242"/>
    </source>
</evidence>
<dbReference type="PANTHER" id="PTHR28032">
    <property type="entry name" value="FI02826P"/>
    <property type="match status" value="1"/>
</dbReference>
<dbReference type="InterPro" id="IPR013868">
    <property type="entry name" value="Cut8/Sts1_fam"/>
</dbReference>
<comment type="caution">
    <text evidence="6">The sequence shown here is derived from an EMBL/GenBank/DDBJ whole genome shotgun (WGS) entry which is preliminary data.</text>
</comment>
<dbReference type="GO" id="GO:0071630">
    <property type="term" value="P:nuclear protein quality control by the ubiquitin-proteasome system"/>
    <property type="evidence" value="ECO:0007669"/>
    <property type="project" value="UniProtKB-UniRule"/>
</dbReference>
<dbReference type="AlphaFoldDB" id="A0A642UJ61"/>
<dbReference type="PANTHER" id="PTHR28032:SF1">
    <property type="entry name" value="FI02826P"/>
    <property type="match status" value="1"/>
</dbReference>
<dbReference type="GO" id="GO:0070628">
    <property type="term" value="F:proteasome binding"/>
    <property type="evidence" value="ECO:0007669"/>
    <property type="project" value="TreeGrafter"/>
</dbReference>
<dbReference type="OMA" id="DYTPHFL"/>
<dbReference type="RefSeq" id="XP_034011175.1">
    <property type="nucleotide sequence ID" value="XM_034156831.1"/>
</dbReference>
<evidence type="ECO:0000256" key="5">
    <source>
        <dbReference type="RuleBase" id="RU368013"/>
    </source>
</evidence>
<dbReference type="VEuPathDB" id="FungiDB:DIURU_004005"/>
<keyword evidence="4 5" id="KW-0539">Nucleus</keyword>
<dbReference type="InterPro" id="IPR038422">
    <property type="entry name" value="Cut8/Sts1_sf"/>
</dbReference>
<proteinExistence type="inferred from homology"/>
<dbReference type="GO" id="GO:0015031">
    <property type="term" value="P:protein transport"/>
    <property type="evidence" value="ECO:0007669"/>
    <property type="project" value="UniProtKB-UniRule"/>
</dbReference>
<comment type="subunit">
    <text evidence="5">Binds the proteasome.</text>
</comment>
<dbReference type="EMBL" id="SWFT01000119">
    <property type="protein sequence ID" value="KAA8899964.1"/>
    <property type="molecule type" value="Genomic_DNA"/>
</dbReference>
<protein>
    <recommendedName>
        <fullName evidence="2 5">Tethering factor for nuclear proteasome STS1</fullName>
    </recommendedName>
</protein>
<sequence>MSQAAVDKLRKRRRDDDEYEVPTVATLSRKRNRSHAIHGQNLPVARKLEVLDREGLQQLIGDLIQLHPEIETTLVNQIPTRPTVEQCIDIIRAKYDDVIAHLPYKCSVESDYSYLRVKPYIRELLACMSDFILHFLPPVETDITNSITFLEAATSVLDQLPNFTNSEFQYTQQTAYEQVANTWLLVVSVDADDETQRQKARLLTKMDALECLERHNTHARGKFNPVIEYLKSHVDDAAPAPAPGFSDLITVDYSKYCTPTVSD</sequence>
<organism evidence="6 7">
    <name type="scientific">Diutina rugosa</name>
    <name type="common">Yeast</name>
    <name type="synonym">Candida rugosa</name>
    <dbReference type="NCBI Taxonomy" id="5481"/>
    <lineage>
        <taxon>Eukaryota</taxon>
        <taxon>Fungi</taxon>
        <taxon>Dikarya</taxon>
        <taxon>Ascomycota</taxon>
        <taxon>Saccharomycotina</taxon>
        <taxon>Pichiomycetes</taxon>
        <taxon>Debaryomycetaceae</taxon>
        <taxon>Diutina</taxon>
    </lineage>
</organism>
<comment type="similarity">
    <text evidence="1 5">Belongs to the cut8/STS1 family.</text>
</comment>
<evidence type="ECO:0000313" key="6">
    <source>
        <dbReference type="EMBL" id="KAA8899964.1"/>
    </source>
</evidence>
<dbReference type="GO" id="GO:0031144">
    <property type="term" value="P:proteasome localization"/>
    <property type="evidence" value="ECO:0007669"/>
    <property type="project" value="UniProtKB-UniRule"/>
</dbReference>
<dbReference type="Proteomes" id="UP000449547">
    <property type="component" value="Unassembled WGS sequence"/>
</dbReference>
<dbReference type="GO" id="GO:0031965">
    <property type="term" value="C:nuclear membrane"/>
    <property type="evidence" value="ECO:0007669"/>
    <property type="project" value="TreeGrafter"/>
</dbReference>
<evidence type="ECO:0000256" key="3">
    <source>
        <dbReference type="ARBA" id="ARBA00022927"/>
    </source>
</evidence>